<organism evidence="1 2">
    <name type="scientific">Elysia crispata</name>
    <name type="common">lettuce slug</name>
    <dbReference type="NCBI Taxonomy" id="231223"/>
    <lineage>
        <taxon>Eukaryota</taxon>
        <taxon>Metazoa</taxon>
        <taxon>Spiralia</taxon>
        <taxon>Lophotrochozoa</taxon>
        <taxon>Mollusca</taxon>
        <taxon>Gastropoda</taxon>
        <taxon>Heterobranchia</taxon>
        <taxon>Euthyneura</taxon>
        <taxon>Panpulmonata</taxon>
        <taxon>Sacoglossa</taxon>
        <taxon>Placobranchoidea</taxon>
        <taxon>Plakobranchidae</taxon>
        <taxon>Elysia</taxon>
    </lineage>
</organism>
<evidence type="ECO:0008006" key="3">
    <source>
        <dbReference type="Google" id="ProtNLM"/>
    </source>
</evidence>
<sequence>MFAIGIPYKLLIIRLNRFDLKTFKVGSIPEIIECRAKRIRGSFGFGSSMKFDCKERRLQWTSNIGCLLVIKDKGRMAWKYLGLALVLAVFIEPSIKTASGQTVLLDLNDKTFFITDTYFVYSNFSSACQASGLDVGIIDTNAQYLLLQAAVINTLASVDYEIWVYLEMVLTKEAYTYWWTDEEVNATLWWPEEPNLIGRLPPLTTNYNCSGPSLTCRPIQMRGQYPKMESLLGPLLMDTCCLREAQGLCMQGDVRRWKVSRIH</sequence>
<evidence type="ECO:0000313" key="1">
    <source>
        <dbReference type="EMBL" id="KAK3783253.1"/>
    </source>
</evidence>
<dbReference type="Proteomes" id="UP001283361">
    <property type="component" value="Unassembled WGS sequence"/>
</dbReference>
<protein>
    <recommendedName>
        <fullName evidence="3">C-type lectin domain-containing protein</fullName>
    </recommendedName>
</protein>
<dbReference type="AlphaFoldDB" id="A0AAE1DVP2"/>
<dbReference type="InterPro" id="IPR016187">
    <property type="entry name" value="CTDL_fold"/>
</dbReference>
<dbReference type="SUPFAM" id="SSF56436">
    <property type="entry name" value="C-type lectin-like"/>
    <property type="match status" value="1"/>
</dbReference>
<reference evidence="1" key="1">
    <citation type="journal article" date="2023" name="G3 (Bethesda)">
        <title>A reference genome for the long-term kleptoplast-retaining sea slug Elysia crispata morphotype clarki.</title>
        <authorList>
            <person name="Eastman K.E."/>
            <person name="Pendleton A.L."/>
            <person name="Shaikh M.A."/>
            <person name="Suttiyut T."/>
            <person name="Ogas R."/>
            <person name="Tomko P."/>
            <person name="Gavelis G."/>
            <person name="Widhalm J.R."/>
            <person name="Wisecaver J.H."/>
        </authorList>
    </citation>
    <scope>NUCLEOTIDE SEQUENCE</scope>
    <source>
        <strain evidence="1">ECLA1</strain>
    </source>
</reference>
<keyword evidence="2" id="KW-1185">Reference proteome</keyword>
<gene>
    <name evidence="1" type="ORF">RRG08_022013</name>
</gene>
<accession>A0AAE1DVP2</accession>
<name>A0AAE1DVP2_9GAST</name>
<proteinExistence type="predicted"/>
<comment type="caution">
    <text evidence="1">The sequence shown here is derived from an EMBL/GenBank/DDBJ whole genome shotgun (WGS) entry which is preliminary data.</text>
</comment>
<dbReference type="EMBL" id="JAWDGP010002432">
    <property type="protein sequence ID" value="KAK3783253.1"/>
    <property type="molecule type" value="Genomic_DNA"/>
</dbReference>
<evidence type="ECO:0000313" key="2">
    <source>
        <dbReference type="Proteomes" id="UP001283361"/>
    </source>
</evidence>